<proteinExistence type="predicted"/>
<accession>X1HSR5</accession>
<organism evidence="2">
    <name type="scientific">marine sediment metagenome</name>
    <dbReference type="NCBI Taxonomy" id="412755"/>
    <lineage>
        <taxon>unclassified sequences</taxon>
        <taxon>metagenomes</taxon>
        <taxon>ecological metagenomes</taxon>
    </lineage>
</organism>
<dbReference type="EMBL" id="BARU01025954">
    <property type="protein sequence ID" value="GAH72487.1"/>
    <property type="molecule type" value="Genomic_DNA"/>
</dbReference>
<gene>
    <name evidence="2" type="ORF">S03H2_41754</name>
</gene>
<comment type="caution">
    <text evidence="2">The sequence shown here is derived from an EMBL/GenBank/DDBJ whole genome shotgun (WGS) entry which is preliminary data.</text>
</comment>
<evidence type="ECO:0000313" key="2">
    <source>
        <dbReference type="EMBL" id="GAH72487.1"/>
    </source>
</evidence>
<keyword evidence="1" id="KW-0472">Membrane</keyword>
<feature type="transmembrane region" description="Helical" evidence="1">
    <location>
        <begin position="33"/>
        <end position="50"/>
    </location>
</feature>
<reference evidence="2" key="1">
    <citation type="journal article" date="2014" name="Front. Microbiol.">
        <title>High frequency of phylogenetically diverse reductive dehalogenase-homologous genes in deep subseafloor sedimentary metagenomes.</title>
        <authorList>
            <person name="Kawai M."/>
            <person name="Futagami T."/>
            <person name="Toyoda A."/>
            <person name="Takaki Y."/>
            <person name="Nishi S."/>
            <person name="Hori S."/>
            <person name="Arai W."/>
            <person name="Tsubouchi T."/>
            <person name="Morono Y."/>
            <person name="Uchiyama I."/>
            <person name="Ito T."/>
            <person name="Fujiyama A."/>
            <person name="Inagaki F."/>
            <person name="Takami H."/>
        </authorList>
    </citation>
    <scope>NUCLEOTIDE SEQUENCE</scope>
    <source>
        <strain evidence="2">Expedition CK06-06</strain>
    </source>
</reference>
<name>X1HSR5_9ZZZZ</name>
<evidence type="ECO:0000256" key="1">
    <source>
        <dbReference type="SAM" id="Phobius"/>
    </source>
</evidence>
<keyword evidence="1" id="KW-1133">Transmembrane helix</keyword>
<sequence>MAQAILIVKAVGVGLGRARGVVSQKNGGDTQKIFLFWGFLPGWLGDMLAVS</sequence>
<dbReference type="AlphaFoldDB" id="X1HSR5"/>
<keyword evidence="1" id="KW-0812">Transmembrane</keyword>
<protein>
    <submittedName>
        <fullName evidence="2">Uncharacterized protein</fullName>
    </submittedName>
</protein>